<evidence type="ECO:0000313" key="3">
    <source>
        <dbReference type="EMBL" id="GEJ59188.1"/>
    </source>
</evidence>
<dbReference type="SUPFAM" id="SSF53448">
    <property type="entry name" value="Nucleotide-diphospho-sugar transferases"/>
    <property type="match status" value="1"/>
</dbReference>
<accession>A0A7I9VSJ0</accession>
<reference evidence="4" key="1">
    <citation type="journal article" date="2020" name="Appl. Environ. Microbiol.">
        <title>Diazotrophic Anaeromyxobacter Isolates from Soils.</title>
        <authorList>
            <person name="Masuda Y."/>
            <person name="Yamanaka H."/>
            <person name="Xu Z.X."/>
            <person name="Shiratori Y."/>
            <person name="Aono T."/>
            <person name="Amachi S."/>
            <person name="Senoo K."/>
            <person name="Itoh H."/>
        </authorList>
    </citation>
    <scope>NUCLEOTIDE SEQUENCE [LARGE SCALE GENOMIC DNA]</scope>
    <source>
        <strain evidence="4">R267</strain>
    </source>
</reference>
<keyword evidence="4" id="KW-1185">Reference proteome</keyword>
<dbReference type="Gene3D" id="1.25.40.10">
    <property type="entry name" value="Tetratricopeptide repeat domain"/>
    <property type="match status" value="1"/>
</dbReference>
<dbReference type="RefSeq" id="WP_176068445.1">
    <property type="nucleotide sequence ID" value="NZ_BJTG01000011.1"/>
</dbReference>
<evidence type="ECO:0000256" key="1">
    <source>
        <dbReference type="ARBA" id="ARBA00038494"/>
    </source>
</evidence>
<dbReference type="InterPro" id="IPR001173">
    <property type="entry name" value="Glyco_trans_2-like"/>
</dbReference>
<protein>
    <recommendedName>
        <fullName evidence="2">Glycosyltransferase 2-like domain-containing protein</fullName>
    </recommendedName>
</protein>
<comment type="caution">
    <text evidence="3">The sequence shown here is derived from an EMBL/GenBank/DDBJ whole genome shotgun (WGS) entry which is preliminary data.</text>
</comment>
<dbReference type="PANTHER" id="PTHR43630:SF2">
    <property type="entry name" value="GLYCOSYLTRANSFERASE"/>
    <property type="match status" value="1"/>
</dbReference>
<dbReference type="Proteomes" id="UP000503640">
    <property type="component" value="Unassembled WGS sequence"/>
</dbReference>
<dbReference type="InterPro" id="IPR029044">
    <property type="entry name" value="Nucleotide-diphossugar_trans"/>
</dbReference>
<name>A0A7I9VSJ0_9BACT</name>
<proteinExistence type="inferred from homology"/>
<sequence length="394" mass="41464">MIVRDEAAMLPDFLAAARGAWDELVAVDTGSADATPELLAAAGATVVARPWDGDFSAARNFGLARASGDWLLVLDADERVSPELRAGLRQVAADARLGAGTLAVLNELPHGHVRRSRLLRLFRNGAGVRFRHAIHEDAGEDVAAFLATSGLARAEVPGTLVHLGYARDHAAARHKQARDVAILRRTLAADPADLYARFKLLEQARFWHDAPLRAEAARDLDAELRRGGAERLRGAHFAGELLALAVDGLGLPPREALGWLEPLAGRAPPSAALELRRGELRELAGDAAGAREAFARCLALEAVTDDVQLATVRPRMGLARLALAAGDAAGAAAEAERALALAPRDPEALLLAAALRRLTGGPGALARFAEERRAAAGDSEELRAALREAGGATG</sequence>
<dbReference type="Pfam" id="PF00535">
    <property type="entry name" value="Glycos_transf_2"/>
    <property type="match status" value="1"/>
</dbReference>
<gene>
    <name evidence="3" type="ORF">AMYX_39290</name>
</gene>
<evidence type="ECO:0000259" key="2">
    <source>
        <dbReference type="Pfam" id="PF00535"/>
    </source>
</evidence>
<dbReference type="PANTHER" id="PTHR43630">
    <property type="entry name" value="POLY-BETA-1,6-N-ACETYL-D-GLUCOSAMINE SYNTHASE"/>
    <property type="match status" value="1"/>
</dbReference>
<dbReference type="Gene3D" id="3.90.550.10">
    <property type="entry name" value="Spore Coat Polysaccharide Biosynthesis Protein SpsA, Chain A"/>
    <property type="match status" value="1"/>
</dbReference>
<organism evidence="3 4">
    <name type="scientific">Anaeromyxobacter diazotrophicus</name>
    <dbReference type="NCBI Taxonomy" id="2590199"/>
    <lineage>
        <taxon>Bacteria</taxon>
        <taxon>Pseudomonadati</taxon>
        <taxon>Myxococcota</taxon>
        <taxon>Myxococcia</taxon>
        <taxon>Myxococcales</taxon>
        <taxon>Cystobacterineae</taxon>
        <taxon>Anaeromyxobacteraceae</taxon>
        <taxon>Anaeromyxobacter</taxon>
    </lineage>
</organism>
<feature type="domain" description="Glycosyltransferase 2-like" evidence="2">
    <location>
        <begin position="2"/>
        <end position="84"/>
    </location>
</feature>
<dbReference type="EMBL" id="BJTG01000011">
    <property type="protein sequence ID" value="GEJ59188.1"/>
    <property type="molecule type" value="Genomic_DNA"/>
</dbReference>
<dbReference type="SUPFAM" id="SSF48452">
    <property type="entry name" value="TPR-like"/>
    <property type="match status" value="1"/>
</dbReference>
<dbReference type="InterPro" id="IPR011990">
    <property type="entry name" value="TPR-like_helical_dom_sf"/>
</dbReference>
<evidence type="ECO:0000313" key="4">
    <source>
        <dbReference type="Proteomes" id="UP000503640"/>
    </source>
</evidence>
<comment type="similarity">
    <text evidence="1">Belongs to the glycosyltransferase 2 family. WaaE/KdtX subfamily.</text>
</comment>
<dbReference type="AlphaFoldDB" id="A0A7I9VSJ0"/>